<keyword evidence="6" id="KW-1185">Reference proteome</keyword>
<dbReference type="InterPro" id="IPR029058">
    <property type="entry name" value="AB_hydrolase_fold"/>
</dbReference>
<dbReference type="InterPro" id="IPR006311">
    <property type="entry name" value="TAT_signal"/>
</dbReference>
<dbReference type="PROSITE" id="PS00941">
    <property type="entry name" value="CARBOXYLESTERASE_B_2"/>
    <property type="match status" value="1"/>
</dbReference>
<dbReference type="PROSITE" id="PS51318">
    <property type="entry name" value="TAT"/>
    <property type="match status" value="1"/>
</dbReference>
<dbReference type="EC" id="3.1.1.-" evidence="3"/>
<dbReference type="GO" id="GO:0016787">
    <property type="term" value="F:hydrolase activity"/>
    <property type="evidence" value="ECO:0007669"/>
    <property type="project" value="UniProtKB-KW"/>
</dbReference>
<dbReference type="PROSITE" id="PS00122">
    <property type="entry name" value="CARBOXYLESTERASE_B_1"/>
    <property type="match status" value="1"/>
</dbReference>
<accession>A0A501XJ65</accession>
<evidence type="ECO:0000313" key="6">
    <source>
        <dbReference type="Proteomes" id="UP000319897"/>
    </source>
</evidence>
<reference evidence="5 6" key="1">
    <citation type="submission" date="2019-06" db="EMBL/GenBank/DDBJ databases">
        <authorList>
            <person name="Lee I."/>
            <person name="Jang G.I."/>
            <person name="Hwang C.Y."/>
        </authorList>
    </citation>
    <scope>NUCLEOTIDE SEQUENCE [LARGE SCALE GENOMIC DNA]</scope>
    <source>
        <strain evidence="5 6">PAMC 28131</strain>
    </source>
</reference>
<sequence length="485" mass="52067">MRATCVADLSRRALLAGIAAAPVALRAAPAVVEAPAGRFRGSVEQGVRAFRGIRYGRAARFQAPAAEPPSREVQAADRFAPSAPQRGAITPQSEDCLFLNIWTPATDAGRRPVLVYFHGGAYSSGTVAEPRVEGAVLAARGCVVVTVNHRLNALGYLRLPGFPDAANAGQLDLILALRWVRTNIAAFGGDPANVTLFGQSGGGAKIITLMSMPAARGLFRRGWTMSGQQITAQGPQNAARRAAAFLVKLGGDPATLPVERLVAALDTDDPVMGGPLYFGPVLDMRHLPRHPFFPDADPTGLSIPLVLGNTVAETRAFFPPGHPKRAGLDWGNLPTRLGPELRVDVDPDWVVAQFRAHEPAITPDALFIRATSAARSWRGQLIEAEERARAGASAFVYQLDWREAAHMDDIPLVFGTTTDPADAPVREAMMGALLRFARSGDPGWPAYRLPERATMIFDVPTCLQPNPRAFERELFARVPHIQPGS</sequence>
<evidence type="ECO:0000256" key="1">
    <source>
        <dbReference type="ARBA" id="ARBA00005964"/>
    </source>
</evidence>
<dbReference type="InterPro" id="IPR050309">
    <property type="entry name" value="Type-B_Carboxylest/Lipase"/>
</dbReference>
<comment type="caution">
    <text evidence="5">The sequence shown here is derived from an EMBL/GenBank/DDBJ whole genome shotgun (WGS) entry which is preliminary data.</text>
</comment>
<dbReference type="PANTHER" id="PTHR11559">
    <property type="entry name" value="CARBOXYLESTERASE"/>
    <property type="match status" value="1"/>
</dbReference>
<dbReference type="Gene3D" id="3.40.50.1820">
    <property type="entry name" value="alpha/beta hydrolase"/>
    <property type="match status" value="1"/>
</dbReference>
<name>A0A501XJ65_9SPHN</name>
<evidence type="ECO:0000256" key="3">
    <source>
        <dbReference type="RuleBase" id="RU361235"/>
    </source>
</evidence>
<proteinExistence type="inferred from homology"/>
<organism evidence="5 6">
    <name type="scientific">Sandaracinobacter neustonicus</name>
    <dbReference type="NCBI Taxonomy" id="1715348"/>
    <lineage>
        <taxon>Bacteria</taxon>
        <taxon>Pseudomonadati</taxon>
        <taxon>Pseudomonadota</taxon>
        <taxon>Alphaproteobacteria</taxon>
        <taxon>Sphingomonadales</taxon>
        <taxon>Sphingosinicellaceae</taxon>
        <taxon>Sandaracinobacter</taxon>
    </lineage>
</organism>
<dbReference type="InterPro" id="IPR002018">
    <property type="entry name" value="CarbesteraseB"/>
</dbReference>
<dbReference type="EMBL" id="VFSU01000026">
    <property type="protein sequence ID" value="TPE60600.1"/>
    <property type="molecule type" value="Genomic_DNA"/>
</dbReference>
<dbReference type="InterPro" id="IPR019826">
    <property type="entry name" value="Carboxylesterase_B_AS"/>
</dbReference>
<feature type="domain" description="Carboxylesterase type B" evidence="4">
    <location>
        <begin position="30"/>
        <end position="318"/>
    </location>
</feature>
<dbReference type="SUPFAM" id="SSF53474">
    <property type="entry name" value="alpha/beta-Hydrolases"/>
    <property type="match status" value="1"/>
</dbReference>
<dbReference type="Proteomes" id="UP000319897">
    <property type="component" value="Unassembled WGS sequence"/>
</dbReference>
<dbReference type="OrthoDB" id="9775851at2"/>
<keyword evidence="2 3" id="KW-0378">Hydrolase</keyword>
<dbReference type="Pfam" id="PF00135">
    <property type="entry name" value="COesterase"/>
    <property type="match status" value="1"/>
</dbReference>
<comment type="similarity">
    <text evidence="1 3">Belongs to the type-B carboxylesterase/lipase family.</text>
</comment>
<evidence type="ECO:0000259" key="4">
    <source>
        <dbReference type="Pfam" id="PF00135"/>
    </source>
</evidence>
<dbReference type="InterPro" id="IPR019819">
    <property type="entry name" value="Carboxylesterase_B_CS"/>
</dbReference>
<evidence type="ECO:0000256" key="2">
    <source>
        <dbReference type="ARBA" id="ARBA00022801"/>
    </source>
</evidence>
<protein>
    <recommendedName>
        <fullName evidence="3">Carboxylic ester hydrolase</fullName>
        <ecNumber evidence="3">3.1.1.-</ecNumber>
    </recommendedName>
</protein>
<evidence type="ECO:0000313" key="5">
    <source>
        <dbReference type="EMBL" id="TPE60600.1"/>
    </source>
</evidence>
<dbReference type="AlphaFoldDB" id="A0A501XJ65"/>
<dbReference type="RefSeq" id="WP_140928536.1">
    <property type="nucleotide sequence ID" value="NZ_VFSU01000026.1"/>
</dbReference>
<gene>
    <name evidence="5" type="ORF">FJQ54_11450</name>
</gene>